<accession>A0ACC2KPP5</accession>
<dbReference type="EMBL" id="CM056818">
    <property type="protein sequence ID" value="KAJ8623156.1"/>
    <property type="molecule type" value="Genomic_DNA"/>
</dbReference>
<organism evidence="1 2">
    <name type="scientific">Persea americana</name>
    <name type="common">Avocado</name>
    <dbReference type="NCBI Taxonomy" id="3435"/>
    <lineage>
        <taxon>Eukaryota</taxon>
        <taxon>Viridiplantae</taxon>
        <taxon>Streptophyta</taxon>
        <taxon>Embryophyta</taxon>
        <taxon>Tracheophyta</taxon>
        <taxon>Spermatophyta</taxon>
        <taxon>Magnoliopsida</taxon>
        <taxon>Magnoliidae</taxon>
        <taxon>Laurales</taxon>
        <taxon>Lauraceae</taxon>
        <taxon>Persea</taxon>
    </lineage>
</organism>
<gene>
    <name evidence="1" type="ORF">MRB53_031685</name>
</gene>
<dbReference type="Proteomes" id="UP001234297">
    <property type="component" value="Chromosome 10"/>
</dbReference>
<protein>
    <submittedName>
        <fullName evidence="1">Uncharacterized protein</fullName>
    </submittedName>
</protein>
<sequence length="784" mass="86245">MQEFKQIFKIHRFLSLLQGFSRNPISIKSIHAQVIASSLSEDEFLATKLVRSYADLGRLGDARGVFDGIPQRKVSLWKAMMGGYLRNGKYSEVLELYLMMRSSGVVTDCCICTYALKACISASDFEMGKQIVKDGVGVGLEKDCYFGSLMICFLAKIGDIDEARRVFDEMPERDVVCWNSMIGAYVQVGGFDLSFGLFFEMLQCGVGPSPVTLASLIQACAGGRLELGKCIHGFLVGFGMGSDVLVLTSLVDMYGKIGDVGSARRVFDLMPMKNLVSWNAMISVYVQNGLVPEAFEIFCGLLSSSGGFDSAIVVSLLQGCAQIAALGFGKILHCCALRRGLELNLVMSTAIVDMYAKCGALDMAGSVFDRMKERNVISWTAMLVGLAQNGCAEEALELFGQMRDQGITANSVTLVSLIHACAHVGSLKKGRSIHAYLIRHGFMLNEINLTALLDMYAKCGKIDSAERVFDNRSISKDVILWNAMITSYGIHGHGQKAISVFSQMKEEGLEPNETTFISLLSACSHSGLVEEGISLFDAMDRDHGIRPSDKHYACLVDLLGRAGKLKEAEALIDRMPFEPSSSVLEALLSGCRTHKNIDLGMQTADRLLGLDARNPGIYVMLSNIYAEGRRWSEVDKVRSLMKKRGLSKTPGYSLIEVGNKVHAFFARDQSHPCMEQINQMLESLKTQMEAAGYIPDTSCALHDVEEEVKVKMLWGHSERLAIAFGIISTPAGSVIRITKNLRVCSDCHSVTKYISKIVRREIVVRDANRFHQFIDGNCSCGNYW</sequence>
<reference evidence="1 2" key="1">
    <citation type="journal article" date="2022" name="Hortic Res">
        <title>A haplotype resolved chromosomal level avocado genome allows analysis of novel avocado genes.</title>
        <authorList>
            <person name="Nath O."/>
            <person name="Fletcher S.J."/>
            <person name="Hayward A."/>
            <person name="Shaw L.M."/>
            <person name="Masouleh A.K."/>
            <person name="Furtado A."/>
            <person name="Henry R.J."/>
            <person name="Mitter N."/>
        </authorList>
    </citation>
    <scope>NUCLEOTIDE SEQUENCE [LARGE SCALE GENOMIC DNA]</scope>
    <source>
        <strain evidence="2">cv. Hass</strain>
    </source>
</reference>
<name>A0ACC2KPP5_PERAE</name>
<comment type="caution">
    <text evidence="1">The sequence shown here is derived from an EMBL/GenBank/DDBJ whole genome shotgun (WGS) entry which is preliminary data.</text>
</comment>
<keyword evidence="2" id="KW-1185">Reference proteome</keyword>
<proteinExistence type="predicted"/>
<evidence type="ECO:0000313" key="2">
    <source>
        <dbReference type="Proteomes" id="UP001234297"/>
    </source>
</evidence>
<evidence type="ECO:0000313" key="1">
    <source>
        <dbReference type="EMBL" id="KAJ8623156.1"/>
    </source>
</evidence>